<keyword evidence="2" id="KW-1185">Reference proteome</keyword>
<evidence type="ECO:0000313" key="1">
    <source>
        <dbReference type="EMBL" id="KAJ4949017.1"/>
    </source>
</evidence>
<accession>A0AAD6BRN5</accession>
<dbReference type="AlphaFoldDB" id="A0AAD6BRN5"/>
<organism evidence="1 2">
    <name type="scientific">Pogonophryne albipinna</name>
    <dbReference type="NCBI Taxonomy" id="1090488"/>
    <lineage>
        <taxon>Eukaryota</taxon>
        <taxon>Metazoa</taxon>
        <taxon>Chordata</taxon>
        <taxon>Craniata</taxon>
        <taxon>Vertebrata</taxon>
        <taxon>Euteleostomi</taxon>
        <taxon>Actinopterygii</taxon>
        <taxon>Neopterygii</taxon>
        <taxon>Teleostei</taxon>
        <taxon>Neoteleostei</taxon>
        <taxon>Acanthomorphata</taxon>
        <taxon>Eupercaria</taxon>
        <taxon>Perciformes</taxon>
        <taxon>Notothenioidei</taxon>
        <taxon>Pogonophryne</taxon>
    </lineage>
</organism>
<gene>
    <name evidence="1" type="ORF">JOQ06_020536</name>
</gene>
<sequence>MLGYGGKVLVVAQYEGLKDGSIVSSRLSTNCQRQPGNSSEDLGLQGVSVCMAACPETVLSKLQTQSCIRDSLLSSCVFPSVHHAVQRCLSTLPKPLEELTSDATEC</sequence>
<dbReference type="Proteomes" id="UP001219934">
    <property type="component" value="Unassembled WGS sequence"/>
</dbReference>
<dbReference type="EMBL" id="JAPTMU010000001">
    <property type="protein sequence ID" value="KAJ4949017.1"/>
    <property type="molecule type" value="Genomic_DNA"/>
</dbReference>
<comment type="caution">
    <text evidence="1">The sequence shown here is derived from an EMBL/GenBank/DDBJ whole genome shotgun (WGS) entry which is preliminary data.</text>
</comment>
<protein>
    <submittedName>
        <fullName evidence="1">Uncharacterized protein</fullName>
    </submittedName>
</protein>
<name>A0AAD6BRN5_9TELE</name>
<evidence type="ECO:0000313" key="2">
    <source>
        <dbReference type="Proteomes" id="UP001219934"/>
    </source>
</evidence>
<dbReference type="InterPro" id="IPR036513">
    <property type="entry name" value="STAS_dom_sf"/>
</dbReference>
<proteinExistence type="predicted"/>
<dbReference type="Gene3D" id="3.30.750.24">
    <property type="entry name" value="STAS domain"/>
    <property type="match status" value="1"/>
</dbReference>
<reference evidence="1" key="1">
    <citation type="submission" date="2022-11" db="EMBL/GenBank/DDBJ databases">
        <title>Chromosome-level genome of Pogonophryne albipinna.</title>
        <authorList>
            <person name="Jo E."/>
        </authorList>
    </citation>
    <scope>NUCLEOTIDE SEQUENCE</scope>
    <source>
        <strain evidence="1">SGF0006</strain>
        <tissue evidence="1">Muscle</tissue>
    </source>
</reference>